<dbReference type="SUPFAM" id="SSF51556">
    <property type="entry name" value="Metallo-dependent hydrolases"/>
    <property type="match status" value="1"/>
</dbReference>
<name>A0A1C4V8N3_9ACTN</name>
<dbReference type="Proteomes" id="UP000183585">
    <property type="component" value="Unassembled WGS sequence"/>
</dbReference>
<gene>
    <name evidence="4" type="ORF">GA0070563_102104</name>
</gene>
<dbReference type="Gene3D" id="2.30.40.10">
    <property type="entry name" value="Urease, subunit C, domain 1"/>
    <property type="match status" value="1"/>
</dbReference>
<proteinExistence type="predicted"/>
<evidence type="ECO:0000259" key="3">
    <source>
        <dbReference type="Pfam" id="PF01979"/>
    </source>
</evidence>
<dbReference type="InterPro" id="IPR050287">
    <property type="entry name" value="MTA/SAH_deaminase"/>
</dbReference>
<evidence type="ECO:0000256" key="1">
    <source>
        <dbReference type="ARBA" id="ARBA00022801"/>
    </source>
</evidence>
<dbReference type="InterPro" id="IPR006680">
    <property type="entry name" value="Amidohydro-rel"/>
</dbReference>
<organism evidence="4 5">
    <name type="scientific">Micromonospora carbonacea</name>
    <dbReference type="NCBI Taxonomy" id="47853"/>
    <lineage>
        <taxon>Bacteria</taxon>
        <taxon>Bacillati</taxon>
        <taxon>Actinomycetota</taxon>
        <taxon>Actinomycetes</taxon>
        <taxon>Micromonosporales</taxon>
        <taxon>Micromonosporaceae</taxon>
        <taxon>Micromonospora</taxon>
    </lineage>
</organism>
<protein>
    <submittedName>
        <fullName evidence="4">5-methylthioadenosine/S-adenosylhomocysteine deaminase</fullName>
    </submittedName>
</protein>
<reference evidence="5" key="1">
    <citation type="submission" date="2016-06" db="EMBL/GenBank/DDBJ databases">
        <authorList>
            <person name="Varghese N."/>
            <person name="Submissions Spin"/>
        </authorList>
    </citation>
    <scope>NUCLEOTIDE SEQUENCE [LARGE SCALE GENOMIC DNA]</scope>
    <source>
        <strain evidence="5">DSM 43168</strain>
    </source>
</reference>
<evidence type="ECO:0000313" key="4">
    <source>
        <dbReference type="EMBL" id="SCE80151.1"/>
    </source>
</evidence>
<dbReference type="SUPFAM" id="SSF51338">
    <property type="entry name" value="Composite domain of metallo-dependent hydrolases"/>
    <property type="match status" value="1"/>
</dbReference>
<dbReference type="Pfam" id="PF01979">
    <property type="entry name" value="Amidohydro_1"/>
    <property type="match status" value="1"/>
</dbReference>
<feature type="domain" description="Amidohydrolase-related" evidence="3">
    <location>
        <begin position="57"/>
        <end position="410"/>
    </location>
</feature>
<dbReference type="InterPro" id="IPR011059">
    <property type="entry name" value="Metal-dep_hydrolase_composite"/>
</dbReference>
<dbReference type="GO" id="GO:0016810">
    <property type="term" value="F:hydrolase activity, acting on carbon-nitrogen (but not peptide) bonds"/>
    <property type="evidence" value="ECO:0007669"/>
    <property type="project" value="InterPro"/>
</dbReference>
<feature type="compositionally biased region" description="Pro residues" evidence="2">
    <location>
        <begin position="445"/>
        <end position="455"/>
    </location>
</feature>
<feature type="region of interest" description="Disordered" evidence="2">
    <location>
        <begin position="442"/>
        <end position="473"/>
    </location>
</feature>
<sequence>MVRTVIENGLVVTMDGRRTVIAEGHVVIEGETITTVDSGRPSTAPGDVVVDAAGCAVLPGFVNTHHHLAATLLRGLSADRPLRVTVNAESPTMALHRVQDEAECHAGALLAAVELTRSGVTTTTDSQSPWKGMRKGHGSLRAATESGLRVVYSPAFVNRTAMVPPEHHFGVDEAVAEFERLRDTWSGDLVSVIPEVMSLPRGTDELITALHRAGDGRMAMHLTYSAELAEWAQREYGHSAIEHLDRLGVLGEGFLGAHPVYLSDAEVERYGERGAAGAYCAVSNMLIGVDHLSIARLQAAGIRVGLGLDYPNHTHNFFETTKMSLLAQKQLAHDAGVGDAGVALGWATIDGAAALGLADRIGSLEPGKLADLQLVDLHRAHLWPPAAALSLLVYSGAAEAVRDVMVNGRWLMRDRELVHLDESAVLAQAARGQAYVAQAAGLSPAPRPASPPPVLVPDGWTLLQAPDSDRGRL</sequence>
<dbReference type="PANTHER" id="PTHR43794:SF11">
    <property type="entry name" value="AMIDOHYDROLASE-RELATED DOMAIN-CONTAINING PROTEIN"/>
    <property type="match status" value="1"/>
</dbReference>
<evidence type="ECO:0000256" key="2">
    <source>
        <dbReference type="SAM" id="MobiDB-lite"/>
    </source>
</evidence>
<keyword evidence="5" id="KW-1185">Reference proteome</keyword>
<dbReference type="InterPro" id="IPR032466">
    <property type="entry name" value="Metal_Hydrolase"/>
</dbReference>
<dbReference type="Gene3D" id="3.20.20.140">
    <property type="entry name" value="Metal-dependent hydrolases"/>
    <property type="match status" value="1"/>
</dbReference>
<dbReference type="AlphaFoldDB" id="A0A1C4V8N3"/>
<dbReference type="RefSeq" id="WP_141723647.1">
    <property type="nucleotide sequence ID" value="NZ_FMCT01000002.1"/>
</dbReference>
<evidence type="ECO:0000313" key="5">
    <source>
        <dbReference type="Proteomes" id="UP000183585"/>
    </source>
</evidence>
<dbReference type="PANTHER" id="PTHR43794">
    <property type="entry name" value="AMINOHYDROLASE SSNA-RELATED"/>
    <property type="match status" value="1"/>
</dbReference>
<keyword evidence="1" id="KW-0378">Hydrolase</keyword>
<accession>A0A1C4V8N3</accession>
<dbReference type="EMBL" id="FMCT01000002">
    <property type="protein sequence ID" value="SCE80151.1"/>
    <property type="molecule type" value="Genomic_DNA"/>
</dbReference>